<dbReference type="InParanoid" id="C1DYI6"/>
<dbReference type="GeneID" id="8240888"/>
<evidence type="ECO:0000313" key="2">
    <source>
        <dbReference type="EMBL" id="ACO61434.1"/>
    </source>
</evidence>
<dbReference type="Pfam" id="PF01933">
    <property type="entry name" value="CofD"/>
    <property type="match status" value="1"/>
</dbReference>
<dbReference type="PANTHER" id="PTHR31240:SF0">
    <property type="entry name" value="MATERNAL EFFECT EMBRYO ARREST 18"/>
    <property type="match status" value="1"/>
</dbReference>
<dbReference type="EMBL" id="CP001323">
    <property type="protein sequence ID" value="ACO61434.1"/>
    <property type="molecule type" value="Genomic_DNA"/>
</dbReference>
<dbReference type="CDD" id="cd07187">
    <property type="entry name" value="YvcK_like"/>
    <property type="match status" value="1"/>
</dbReference>
<sequence>MVALVTDGLKTSARPLAGDGKRSEPGTRETAAVQKAGDDDAEPRLVCFTGGTAFNGVVQELMTLTSRVTHVIPVSDDGGSTAEIVRVLGGPAVGDLRSRCLRLSDESTAEARAVKELLAHRLHATDSKLAKEEWYAIQEGDHDLWNGISEPYADIIRSFLIYFHTQIVASKNPIKFDFVNGSVGNFFFAGARMFFKSMEAAILLYSRVSRIPTESLVVPNIVLDDNVRVALGAKLEDGTTIRGQNEISHPSADPKRFEKATTGYDSLPSPIKRVFYLSTEDPTSVSPVYPKVNPTILRQLDDCEGVVYGMGSLYTSIVPSLILEGVGEAIAKRAGPKVLILNGGQDRETGDMSAAGVVKAVVDALNRAEDPDPSRRCDFAVSDYITDVVAPADGGIPLDIEELEALGVKNVIQVDARRQDIHGAEYDVPALIDALRQCVTV</sequence>
<dbReference type="Proteomes" id="UP000002009">
    <property type="component" value="Chromosome 2"/>
</dbReference>
<reference evidence="2 3" key="1">
    <citation type="journal article" date="2009" name="Science">
        <title>Green evolution and dynamic adaptations revealed by genomes of the marine picoeukaryotes Micromonas.</title>
        <authorList>
            <person name="Worden A.Z."/>
            <person name="Lee J.H."/>
            <person name="Mock T."/>
            <person name="Rouze P."/>
            <person name="Simmons M.P."/>
            <person name="Aerts A.L."/>
            <person name="Allen A.E."/>
            <person name="Cuvelier M.L."/>
            <person name="Derelle E."/>
            <person name="Everett M.V."/>
            <person name="Foulon E."/>
            <person name="Grimwood J."/>
            <person name="Gundlach H."/>
            <person name="Henrissat B."/>
            <person name="Napoli C."/>
            <person name="McDonald S.M."/>
            <person name="Parker M.S."/>
            <person name="Rombauts S."/>
            <person name="Salamov A."/>
            <person name="Von Dassow P."/>
            <person name="Badger J.H."/>
            <person name="Coutinho P.M."/>
            <person name="Demir E."/>
            <person name="Dubchak I."/>
            <person name="Gentemann C."/>
            <person name="Eikrem W."/>
            <person name="Gready J.E."/>
            <person name="John U."/>
            <person name="Lanier W."/>
            <person name="Lindquist E.A."/>
            <person name="Lucas S."/>
            <person name="Mayer K.F."/>
            <person name="Moreau H."/>
            <person name="Not F."/>
            <person name="Otillar R."/>
            <person name="Panaud O."/>
            <person name="Pangilinan J."/>
            <person name="Paulsen I."/>
            <person name="Piegu B."/>
            <person name="Poliakov A."/>
            <person name="Robbens S."/>
            <person name="Schmutz J."/>
            <person name="Toulza E."/>
            <person name="Wyss T."/>
            <person name="Zelensky A."/>
            <person name="Zhou K."/>
            <person name="Armbrust E.V."/>
            <person name="Bhattacharya D."/>
            <person name="Goodenough U.W."/>
            <person name="Van de Peer Y."/>
            <person name="Grigoriev I.V."/>
        </authorList>
    </citation>
    <scope>NUCLEOTIDE SEQUENCE [LARGE SCALE GENOMIC DNA]</scope>
    <source>
        <strain evidence="3">RCC299 / NOUM17</strain>
    </source>
</reference>
<dbReference type="PANTHER" id="PTHR31240">
    <property type="entry name" value="MATERNAL EFFECT EMBRYO ARREST 18"/>
    <property type="match status" value="1"/>
</dbReference>
<name>C1DYI6_MICCC</name>
<dbReference type="SUPFAM" id="SSF142338">
    <property type="entry name" value="CofD-like"/>
    <property type="match status" value="1"/>
</dbReference>
<gene>
    <name evidence="2" type="ORF">MICPUN_78865</name>
</gene>
<keyword evidence="3" id="KW-1185">Reference proteome</keyword>
<dbReference type="STRING" id="296587.C1DYI6"/>
<evidence type="ECO:0000256" key="1">
    <source>
        <dbReference type="SAM" id="MobiDB-lite"/>
    </source>
</evidence>
<dbReference type="eggNOG" id="ENOG502QUXN">
    <property type="taxonomic scope" value="Eukaryota"/>
</dbReference>
<dbReference type="OrthoDB" id="10267139at2759"/>
<dbReference type="KEGG" id="mis:MICPUN_78865"/>
<dbReference type="GO" id="GO:0043743">
    <property type="term" value="F:LPPG:FO 2-phospho-L-lactate transferase activity"/>
    <property type="evidence" value="ECO:0007669"/>
    <property type="project" value="InterPro"/>
</dbReference>
<dbReference type="InterPro" id="IPR038136">
    <property type="entry name" value="CofD-like_dom_sf"/>
</dbReference>
<evidence type="ECO:0008006" key="4">
    <source>
        <dbReference type="Google" id="ProtNLM"/>
    </source>
</evidence>
<proteinExistence type="predicted"/>
<dbReference type="Gene3D" id="3.40.50.10680">
    <property type="entry name" value="CofD-like domains"/>
    <property type="match status" value="1"/>
</dbReference>
<protein>
    <recommendedName>
        <fullName evidence="4">LPPG:FO 2-phospho-L-lactate transferase CofD/UPF0052</fullName>
    </recommendedName>
</protein>
<dbReference type="AlphaFoldDB" id="C1DYI6"/>
<organism evidence="2 3">
    <name type="scientific">Micromonas commoda (strain RCC299 / NOUM17 / CCMP2709)</name>
    <name type="common">Picoplanktonic green alga</name>
    <dbReference type="NCBI Taxonomy" id="296587"/>
    <lineage>
        <taxon>Eukaryota</taxon>
        <taxon>Viridiplantae</taxon>
        <taxon>Chlorophyta</taxon>
        <taxon>Mamiellophyceae</taxon>
        <taxon>Mamiellales</taxon>
        <taxon>Mamiellaceae</taxon>
        <taxon>Micromonas</taxon>
    </lineage>
</organism>
<evidence type="ECO:0000313" key="3">
    <source>
        <dbReference type="Proteomes" id="UP000002009"/>
    </source>
</evidence>
<dbReference type="InterPro" id="IPR002882">
    <property type="entry name" value="CofD"/>
</dbReference>
<accession>C1DYI6</accession>
<feature type="region of interest" description="Disordered" evidence="1">
    <location>
        <begin position="13"/>
        <end position="38"/>
    </location>
</feature>
<dbReference type="FunCoup" id="C1DYI6">
    <property type="interactions" value="49"/>
</dbReference>
<dbReference type="RefSeq" id="XP_002500176.1">
    <property type="nucleotide sequence ID" value="XM_002500130.1"/>
</dbReference>
<dbReference type="OMA" id="RITRIWY"/>